<evidence type="ECO:0000256" key="14">
    <source>
        <dbReference type="SAM" id="MobiDB-lite"/>
    </source>
</evidence>
<reference evidence="16 17" key="1">
    <citation type="submission" date="2017-08" db="EMBL/GenBank/DDBJ databases">
        <title>USMARCv1.0.</title>
        <authorList>
            <person name="Hannum G.I."/>
            <person name="Koren S."/>
            <person name="Schroeder S.G."/>
            <person name="Chin S.C."/>
            <person name="Nonneman D.J."/>
            <person name="Becker S.A."/>
            <person name="Rosen B.D."/>
            <person name="Bickhart D.M."/>
            <person name="Putnam N.H."/>
            <person name="Green R.E."/>
            <person name="Tuggle C.K."/>
            <person name="Liu H."/>
            <person name="Rohrer G.A."/>
            <person name="Warr A."/>
            <person name="Hall R."/>
            <person name="Kim K."/>
            <person name="Hume D.A."/>
            <person name="Talbot R."/>
            <person name="Chow W."/>
            <person name="Howe K."/>
            <person name="Schwartz A.S."/>
            <person name="Watson M."/>
            <person name="Archibald A.L."/>
            <person name="Phillippy A.M."/>
            <person name="Smith T.P.L."/>
        </authorList>
    </citation>
    <scope>NUCLEOTIDE SEQUENCE [LARGE SCALE GENOMIC DNA]</scope>
</reference>
<comment type="function">
    <text evidence="10">Hydrolyzes a variety of proteins.</text>
</comment>
<feature type="domain" description="Peptidase A1" evidence="15">
    <location>
        <begin position="161"/>
        <end position="506"/>
    </location>
</feature>
<accession>A0A4X1SIT9</accession>
<dbReference type="InterPro" id="IPR001969">
    <property type="entry name" value="Aspartic_peptidase_AS"/>
</dbReference>
<organism evidence="16 17">
    <name type="scientific">Sus scrofa</name>
    <name type="common">Pig</name>
    <dbReference type="NCBI Taxonomy" id="9823"/>
    <lineage>
        <taxon>Eukaryota</taxon>
        <taxon>Metazoa</taxon>
        <taxon>Chordata</taxon>
        <taxon>Craniata</taxon>
        <taxon>Vertebrata</taxon>
        <taxon>Euteleostomi</taxon>
        <taxon>Mammalia</taxon>
        <taxon>Eutheria</taxon>
        <taxon>Laurasiatheria</taxon>
        <taxon>Artiodactyla</taxon>
        <taxon>Suina</taxon>
        <taxon>Suidae</taxon>
        <taxon>Sus</taxon>
    </lineage>
</organism>
<evidence type="ECO:0000256" key="5">
    <source>
        <dbReference type="ARBA" id="ARBA00022729"/>
    </source>
</evidence>
<evidence type="ECO:0000256" key="8">
    <source>
        <dbReference type="ARBA" id="ARBA00023145"/>
    </source>
</evidence>
<protein>
    <recommendedName>
        <fullName evidence="12">Gastricsin</fullName>
        <ecNumber evidence="11">3.4.23.3</ecNumber>
    </recommendedName>
</protein>
<dbReference type="InterPro" id="IPR033121">
    <property type="entry name" value="PEPTIDASE_A1"/>
</dbReference>
<comment type="subcellular location">
    <subcellularLocation>
        <location evidence="1">Secreted</location>
    </subcellularLocation>
</comment>
<feature type="compositionally biased region" description="Basic and acidic residues" evidence="14">
    <location>
        <begin position="183"/>
        <end position="195"/>
    </location>
</feature>
<evidence type="ECO:0000256" key="10">
    <source>
        <dbReference type="ARBA" id="ARBA00023749"/>
    </source>
</evidence>
<name>A0A4X1SIT9_PIG</name>
<dbReference type="PROSITE" id="PS51767">
    <property type="entry name" value="PEPTIDASE_A1"/>
    <property type="match status" value="1"/>
</dbReference>
<evidence type="ECO:0000256" key="11">
    <source>
        <dbReference type="ARBA" id="ARBA00023796"/>
    </source>
</evidence>
<evidence type="ECO:0000259" key="15">
    <source>
        <dbReference type="PROSITE" id="PS51767"/>
    </source>
</evidence>
<keyword evidence="7 13" id="KW-0378">Hydrolase</keyword>
<dbReference type="InterPro" id="IPR001461">
    <property type="entry name" value="Aspartic_peptidase_A1"/>
</dbReference>
<dbReference type="Ensembl" id="ENSSSCT00070002708.1">
    <property type="protein sequence ID" value="ENSSSCP00070002253.1"/>
    <property type="gene ID" value="ENSSSCG00070001438.1"/>
</dbReference>
<dbReference type="InterPro" id="IPR021109">
    <property type="entry name" value="Peptidase_aspartic_dom_sf"/>
</dbReference>
<sequence>MLSTSGRGSRVICCTVSEVLRTEKPADRSYCPHSALLGPSPQSVHLTPLVPRQEVNRALLRWALCSLIACSSWPPLLLLKSQYDEERFAAALTGENTQKQLRPEPGVRRGWRSCLSRAGRRGPGCVPRGIKQEGALGPSLHGDARRRVTSLLRPDGHGHHEVDGGGLGLPPTLGGVGYQSPAEEIKVHPSGHEGEGPAGGVPQDPQVRPRPEVPLRRLQRGLGAHGLLGTTHARFNPSKSSTYSTDRQTFSLQYGSGSLTGFFGYDTLKIQSIQVPDQEFGLSETEPGTSFLYAQFDGIMGLAYPDLSAGGATTAMQGLLQEDALTSPVFSFYLSNQQSSQDGGELVLGGVDSSLYTGQIYWAPVTQELYWQIGIEEFLIGDEASGWCSEGCQAIVDTGTSLLTVPQDYLSDLVQATGAEENEYGEFLVDCKDIQSLPTFTFIINGVEFPLPPSAYILEEDGFCMVGVEPTYVSSQNGQPLWILGDVFLRSYYSVFDLGNNRVGFATAA</sequence>
<proteinExistence type="inferred from homology"/>
<keyword evidence="4 13" id="KW-0645">Protease</keyword>
<dbReference type="FunFam" id="2.40.70.10:FF:000006">
    <property type="entry name" value="Cathepsin E"/>
    <property type="match status" value="1"/>
</dbReference>
<comment type="catalytic activity">
    <reaction evidence="9">
        <text>More restricted specificity than pepsin A, but shows preferential cleavage at Tyr-|-Xaa bonds. High activity on hemoglobin.</text>
        <dbReference type="EC" id="3.4.23.3"/>
    </reaction>
</comment>
<feature type="region of interest" description="Disordered" evidence="14">
    <location>
        <begin position="122"/>
        <end position="210"/>
    </location>
</feature>
<dbReference type="Gene3D" id="2.40.70.10">
    <property type="entry name" value="Acid Proteases"/>
    <property type="match status" value="2"/>
</dbReference>
<dbReference type="PRINTS" id="PR00792">
    <property type="entry name" value="PEPSIN"/>
</dbReference>
<dbReference type="GO" id="GO:0005576">
    <property type="term" value="C:extracellular region"/>
    <property type="evidence" value="ECO:0007669"/>
    <property type="project" value="UniProtKB-SubCell"/>
</dbReference>
<evidence type="ECO:0000256" key="7">
    <source>
        <dbReference type="ARBA" id="ARBA00022801"/>
    </source>
</evidence>
<evidence type="ECO:0000256" key="13">
    <source>
        <dbReference type="RuleBase" id="RU000454"/>
    </source>
</evidence>
<evidence type="ECO:0000256" key="6">
    <source>
        <dbReference type="ARBA" id="ARBA00022750"/>
    </source>
</evidence>
<dbReference type="AlphaFoldDB" id="A0A4X1SIT9"/>
<keyword evidence="6 13" id="KW-0064">Aspartyl protease</keyword>
<keyword evidence="5" id="KW-0732">Signal</keyword>
<dbReference type="PROSITE" id="PS00141">
    <property type="entry name" value="ASP_PROTEASE"/>
    <property type="match status" value="1"/>
</dbReference>
<feature type="compositionally biased region" description="Basic and acidic residues" evidence="14">
    <location>
        <begin position="154"/>
        <end position="163"/>
    </location>
</feature>
<evidence type="ECO:0000256" key="2">
    <source>
        <dbReference type="ARBA" id="ARBA00007447"/>
    </source>
</evidence>
<dbReference type="Proteomes" id="UP000314985">
    <property type="component" value="Chromosome 7"/>
</dbReference>
<evidence type="ECO:0000256" key="12">
    <source>
        <dbReference type="ARBA" id="ARBA00023821"/>
    </source>
</evidence>
<dbReference type="PANTHER" id="PTHR47966:SF72">
    <property type="entry name" value="GASTRICSIN"/>
    <property type="match status" value="1"/>
</dbReference>
<dbReference type="PANTHER" id="PTHR47966">
    <property type="entry name" value="BETA-SITE APP-CLEAVING ENZYME, ISOFORM A-RELATED"/>
    <property type="match status" value="1"/>
</dbReference>
<dbReference type="EC" id="3.4.23.3" evidence="11"/>
<reference evidence="16" key="2">
    <citation type="submission" date="2025-08" db="UniProtKB">
        <authorList>
            <consortium name="Ensembl"/>
        </authorList>
    </citation>
    <scope>IDENTIFICATION</scope>
</reference>
<evidence type="ECO:0000256" key="4">
    <source>
        <dbReference type="ARBA" id="ARBA00022670"/>
    </source>
</evidence>
<gene>
    <name evidence="16" type="primary">PGC</name>
</gene>
<keyword evidence="8" id="KW-0865">Zymogen</keyword>
<dbReference type="GO" id="GO:0004190">
    <property type="term" value="F:aspartic-type endopeptidase activity"/>
    <property type="evidence" value="ECO:0007669"/>
    <property type="project" value="UniProtKB-KW"/>
</dbReference>
<dbReference type="GO" id="GO:0006508">
    <property type="term" value="P:proteolysis"/>
    <property type="evidence" value="ECO:0007669"/>
    <property type="project" value="UniProtKB-KW"/>
</dbReference>
<comment type="similarity">
    <text evidence="2 13">Belongs to the peptidase A1 family.</text>
</comment>
<dbReference type="Pfam" id="PF00026">
    <property type="entry name" value="Asp"/>
    <property type="match status" value="1"/>
</dbReference>
<evidence type="ECO:0000313" key="17">
    <source>
        <dbReference type="Proteomes" id="UP000314985"/>
    </source>
</evidence>
<dbReference type="SUPFAM" id="SSF50630">
    <property type="entry name" value="Acid proteases"/>
    <property type="match status" value="1"/>
</dbReference>
<evidence type="ECO:0000256" key="9">
    <source>
        <dbReference type="ARBA" id="ARBA00023733"/>
    </source>
</evidence>
<evidence type="ECO:0000313" key="16">
    <source>
        <dbReference type="Ensembl" id="ENSSSCP00070002253.1"/>
    </source>
</evidence>
<evidence type="ECO:0000256" key="3">
    <source>
        <dbReference type="ARBA" id="ARBA00022525"/>
    </source>
</evidence>
<evidence type="ECO:0000256" key="1">
    <source>
        <dbReference type="ARBA" id="ARBA00004613"/>
    </source>
</evidence>
<keyword evidence="3" id="KW-0964">Secreted</keyword>